<feature type="non-terminal residue" evidence="1">
    <location>
        <position position="247"/>
    </location>
</feature>
<evidence type="ECO:0000313" key="1">
    <source>
        <dbReference type="EMBL" id="KAJ4444526.1"/>
    </source>
</evidence>
<accession>A0ABQ8TEU0</accession>
<name>A0ABQ8TEU0_PERAM</name>
<dbReference type="Proteomes" id="UP001148838">
    <property type="component" value="Unassembled WGS sequence"/>
</dbReference>
<dbReference type="EMBL" id="JAJSOF020000011">
    <property type="protein sequence ID" value="KAJ4444526.1"/>
    <property type="molecule type" value="Genomic_DNA"/>
</dbReference>
<comment type="caution">
    <text evidence="1">The sequence shown here is derived from an EMBL/GenBank/DDBJ whole genome shotgun (WGS) entry which is preliminary data.</text>
</comment>
<protein>
    <submittedName>
        <fullName evidence="1">Uncharacterized protein</fullName>
    </submittedName>
</protein>
<sequence>MPKFSKPLKSKLHAYVSEFGAHVFSTDGTVLLCKEVVELDEAEIDDLEEARVNDLGEAEVDNLEGTKLDDLEKMDLDTRSLLFNNIKILATGIKQRTARYKLKEISLARNVLRERGEEPSSTHSASSRYHRSHLAMIIYALPSCRKHFSDYSITREEYNAYSSALCNFLHSPVTSSLLAPNIFPKNLILKHLNLSSSLKVRVQVSHQRPARERCLTISEIGFECTSCVIARARVWPALARARPGIAP</sequence>
<gene>
    <name evidence="1" type="ORF">ANN_06320</name>
</gene>
<proteinExistence type="predicted"/>
<evidence type="ECO:0000313" key="2">
    <source>
        <dbReference type="Proteomes" id="UP001148838"/>
    </source>
</evidence>
<organism evidence="1 2">
    <name type="scientific">Periplaneta americana</name>
    <name type="common">American cockroach</name>
    <name type="synonym">Blatta americana</name>
    <dbReference type="NCBI Taxonomy" id="6978"/>
    <lineage>
        <taxon>Eukaryota</taxon>
        <taxon>Metazoa</taxon>
        <taxon>Ecdysozoa</taxon>
        <taxon>Arthropoda</taxon>
        <taxon>Hexapoda</taxon>
        <taxon>Insecta</taxon>
        <taxon>Pterygota</taxon>
        <taxon>Neoptera</taxon>
        <taxon>Polyneoptera</taxon>
        <taxon>Dictyoptera</taxon>
        <taxon>Blattodea</taxon>
        <taxon>Blattoidea</taxon>
        <taxon>Blattidae</taxon>
        <taxon>Blattinae</taxon>
        <taxon>Periplaneta</taxon>
    </lineage>
</organism>
<keyword evidence="2" id="KW-1185">Reference proteome</keyword>
<reference evidence="1 2" key="1">
    <citation type="journal article" date="2022" name="Allergy">
        <title>Genome assembly and annotation of Periplaneta americana reveal a comprehensive cockroach allergen profile.</title>
        <authorList>
            <person name="Wang L."/>
            <person name="Xiong Q."/>
            <person name="Saelim N."/>
            <person name="Wang L."/>
            <person name="Nong W."/>
            <person name="Wan A.T."/>
            <person name="Shi M."/>
            <person name="Liu X."/>
            <person name="Cao Q."/>
            <person name="Hui J.H.L."/>
            <person name="Sookrung N."/>
            <person name="Leung T.F."/>
            <person name="Tungtrongchitr A."/>
            <person name="Tsui S.K.W."/>
        </authorList>
    </citation>
    <scope>NUCLEOTIDE SEQUENCE [LARGE SCALE GENOMIC DNA]</scope>
    <source>
        <strain evidence="1">PWHHKU_190912</strain>
    </source>
</reference>